<keyword evidence="3" id="KW-1185">Reference proteome</keyword>
<dbReference type="Gene3D" id="3.30.260.10">
    <property type="entry name" value="TCP-1-like chaperonin intermediate domain"/>
    <property type="match status" value="1"/>
</dbReference>
<dbReference type="PANTHER" id="PTHR46883">
    <property type="entry name" value="BARDET-BIEDL SYNDROME 12 PROTEIN"/>
    <property type="match status" value="1"/>
</dbReference>
<dbReference type="GO" id="GO:0045494">
    <property type="term" value="P:photoreceptor cell maintenance"/>
    <property type="evidence" value="ECO:0007669"/>
    <property type="project" value="TreeGrafter"/>
</dbReference>
<sequence length="678" mass="72651">MASYMGNSFRQTVLMDPVERTQQMPILGCAAINQGPHIGLQQLAALAAATNAFLGPKKMCKFIEDHDTGESCLVCSSHRLLGQLDLSSAVGQLLNETAQAHQKEWGTGTGSLLFMAGAWSLAALDCLHEGIPVACIVEAMADGLDSCLEACSQISLPIGEALCSLGSQGGERLGRGGSCADIKAFDSGSFPLLQSLEPTGPFSLSSLGDAGNTRAHGSGNDKAQTPQTQPMQPTVRGNIKIKLKHSRHFGLTKSTEEEHSPLYLGAHDLQDITHLASLVSHGCEDGMRLVVEACRIQARGGGKEEIDIEKLVTCVLPGPPEGHALALRGFVALISEEQAAIVASLKERGQSLRVAMFSGDLSKDYRHLGFSRPADTKRVARKLNLPGFHSEADWADEAVATLLKFRVDVVLVGGLVVESLRGSCIARGLLVVERVKRGVLRDLAEMSGAVAVAYLSQLSEDCVGVGVCARMLRDCGMVVNMQAEGTRLVTAIITSSVAGKLQLLEDRFWACASRLSQAVRDGRLLPGRGVTEILCARRLQDLSHDHVDLTHPESPGATHSIGAPNLYRGVVLRRMAEGWVGYVAMVKWNSGEYPTKLDAWTAITQLLKGLEAGILDRDRLLTNGKGLHTAVVYDNVAAKLEAWRKALDLVLLVLQTDTEIITGFNTKEAEAASHLMLL</sequence>
<organism evidence="2 3">
    <name type="scientific">Albula goreensis</name>
    <dbReference type="NCBI Taxonomy" id="1534307"/>
    <lineage>
        <taxon>Eukaryota</taxon>
        <taxon>Metazoa</taxon>
        <taxon>Chordata</taxon>
        <taxon>Craniata</taxon>
        <taxon>Vertebrata</taxon>
        <taxon>Euteleostomi</taxon>
        <taxon>Actinopterygii</taxon>
        <taxon>Neopterygii</taxon>
        <taxon>Teleostei</taxon>
        <taxon>Albuliformes</taxon>
        <taxon>Albulidae</taxon>
        <taxon>Albula</taxon>
    </lineage>
</organism>
<proteinExistence type="predicted"/>
<feature type="compositionally biased region" description="Low complexity" evidence="1">
    <location>
        <begin position="224"/>
        <end position="233"/>
    </location>
</feature>
<dbReference type="PANTHER" id="PTHR46883:SF1">
    <property type="entry name" value="BARDET-BIEDL SYNDROME 12 PROTEIN"/>
    <property type="match status" value="1"/>
</dbReference>
<dbReference type="Gene3D" id="1.10.560.10">
    <property type="entry name" value="GroEL-like equatorial domain"/>
    <property type="match status" value="2"/>
</dbReference>
<dbReference type="InterPro" id="IPR027409">
    <property type="entry name" value="GroEL-like_apical_dom_sf"/>
</dbReference>
<dbReference type="AlphaFoldDB" id="A0A8T3CSF3"/>
<feature type="region of interest" description="Disordered" evidence="1">
    <location>
        <begin position="204"/>
        <end position="233"/>
    </location>
</feature>
<dbReference type="Gene3D" id="3.50.7.10">
    <property type="entry name" value="GroEL"/>
    <property type="match status" value="1"/>
</dbReference>
<dbReference type="InterPro" id="IPR027413">
    <property type="entry name" value="GROEL-like_equatorial_sf"/>
</dbReference>
<dbReference type="Proteomes" id="UP000829720">
    <property type="component" value="Unassembled WGS sequence"/>
</dbReference>
<comment type="caution">
    <text evidence="2">The sequence shown here is derived from an EMBL/GenBank/DDBJ whole genome shotgun (WGS) entry which is preliminary data.</text>
</comment>
<dbReference type="EMBL" id="JAERUA010000017">
    <property type="protein sequence ID" value="KAI1888229.1"/>
    <property type="molecule type" value="Genomic_DNA"/>
</dbReference>
<dbReference type="Pfam" id="PF00118">
    <property type="entry name" value="Cpn60_TCP1"/>
    <property type="match status" value="2"/>
</dbReference>
<name>A0A8T3CSF3_9TELE</name>
<evidence type="ECO:0000313" key="3">
    <source>
        <dbReference type="Proteomes" id="UP000829720"/>
    </source>
</evidence>
<reference evidence="2" key="1">
    <citation type="submission" date="2021-01" db="EMBL/GenBank/DDBJ databases">
        <authorList>
            <person name="Zahm M."/>
            <person name="Roques C."/>
            <person name="Cabau C."/>
            <person name="Klopp C."/>
            <person name="Donnadieu C."/>
            <person name="Jouanno E."/>
            <person name="Lampietro C."/>
            <person name="Louis A."/>
            <person name="Herpin A."/>
            <person name="Echchiki A."/>
            <person name="Berthelot C."/>
            <person name="Parey E."/>
            <person name="Roest-Crollius H."/>
            <person name="Braasch I."/>
            <person name="Postlethwait J."/>
            <person name="Bobe J."/>
            <person name="Montfort J."/>
            <person name="Bouchez O."/>
            <person name="Begum T."/>
            <person name="Mejri S."/>
            <person name="Adams A."/>
            <person name="Chen W.-J."/>
            <person name="Guiguen Y."/>
        </authorList>
    </citation>
    <scope>NUCLEOTIDE SEQUENCE</scope>
    <source>
        <tissue evidence="2">Blood</tissue>
    </source>
</reference>
<protein>
    <submittedName>
        <fullName evidence="2">Uncharacterized protein</fullName>
    </submittedName>
</protein>
<evidence type="ECO:0000256" key="1">
    <source>
        <dbReference type="SAM" id="MobiDB-lite"/>
    </source>
</evidence>
<evidence type="ECO:0000313" key="2">
    <source>
        <dbReference type="EMBL" id="KAI1888229.1"/>
    </source>
</evidence>
<dbReference type="InterPro" id="IPR027410">
    <property type="entry name" value="TCP-1-like_intermed_sf"/>
</dbReference>
<dbReference type="GO" id="GO:0005524">
    <property type="term" value="F:ATP binding"/>
    <property type="evidence" value="ECO:0007669"/>
    <property type="project" value="InterPro"/>
</dbReference>
<dbReference type="OrthoDB" id="10037098at2759"/>
<dbReference type="InterPro" id="IPR042984">
    <property type="entry name" value="BBS12"/>
</dbReference>
<dbReference type="SUPFAM" id="SSF48592">
    <property type="entry name" value="GroEL equatorial domain-like"/>
    <property type="match status" value="1"/>
</dbReference>
<dbReference type="InterPro" id="IPR002423">
    <property type="entry name" value="Cpn60/GroEL/TCP-1"/>
</dbReference>
<dbReference type="GO" id="GO:0051131">
    <property type="term" value="P:chaperone-mediated protein complex assembly"/>
    <property type="evidence" value="ECO:0007669"/>
    <property type="project" value="InterPro"/>
</dbReference>
<accession>A0A8T3CSF3</accession>
<dbReference type="SUPFAM" id="SSF52029">
    <property type="entry name" value="GroEL apical domain-like"/>
    <property type="match status" value="1"/>
</dbReference>
<gene>
    <name evidence="2" type="ORF">AGOR_G00182880</name>
</gene>